<dbReference type="AlphaFoldDB" id="A0A431THB0"/>
<proteinExistence type="predicted"/>
<accession>A0A431THB0</accession>
<keyword evidence="2" id="KW-1185">Reference proteome</keyword>
<dbReference type="EMBL" id="RXOE01000005">
    <property type="protein sequence ID" value="RTQ32798.1"/>
    <property type="molecule type" value="Genomic_DNA"/>
</dbReference>
<organism evidence="1 2">
    <name type="scientific">Variovorax gossypii</name>
    <dbReference type="NCBI Taxonomy" id="1679495"/>
    <lineage>
        <taxon>Bacteria</taxon>
        <taxon>Pseudomonadati</taxon>
        <taxon>Pseudomonadota</taxon>
        <taxon>Betaproteobacteria</taxon>
        <taxon>Burkholderiales</taxon>
        <taxon>Comamonadaceae</taxon>
        <taxon>Variovorax</taxon>
    </lineage>
</organism>
<name>A0A431THB0_9BURK</name>
<dbReference type="Proteomes" id="UP000267418">
    <property type="component" value="Unassembled WGS sequence"/>
</dbReference>
<sequence length="71" mass="7561">MLGVIGMSRELLKRPGTALLVATQGQSVQVRWDQIGLEPAAVPGATMTRMMGEERSYAAPIVKATGFTVSK</sequence>
<reference evidence="1 2" key="1">
    <citation type="submission" date="2018-12" db="EMBL/GenBank/DDBJ databases">
        <title>The genome of Variovorax gossypii DSM 100435.</title>
        <authorList>
            <person name="Gao J."/>
            <person name="Sun J."/>
        </authorList>
    </citation>
    <scope>NUCLEOTIDE SEQUENCE [LARGE SCALE GENOMIC DNA]</scope>
    <source>
        <strain evidence="1 2">DSM 100435</strain>
    </source>
</reference>
<protein>
    <submittedName>
        <fullName evidence="1">Uncharacterized protein</fullName>
    </submittedName>
</protein>
<comment type="caution">
    <text evidence="1">The sequence shown here is derived from an EMBL/GenBank/DDBJ whole genome shotgun (WGS) entry which is preliminary data.</text>
</comment>
<evidence type="ECO:0000313" key="1">
    <source>
        <dbReference type="EMBL" id="RTQ32798.1"/>
    </source>
</evidence>
<evidence type="ECO:0000313" key="2">
    <source>
        <dbReference type="Proteomes" id="UP000267418"/>
    </source>
</evidence>
<gene>
    <name evidence="1" type="ORF">EJP69_18930</name>
</gene>
<dbReference type="RefSeq" id="WP_126472082.1">
    <property type="nucleotide sequence ID" value="NZ_RXOE01000005.1"/>
</dbReference>